<gene>
    <name evidence="5" type="ORF">P5G50_03610</name>
</gene>
<protein>
    <submittedName>
        <fullName evidence="5">DUF5979 domain-containing protein</fullName>
    </submittedName>
</protein>
<reference evidence="5" key="1">
    <citation type="submission" date="2023-06" db="EMBL/GenBank/DDBJ databases">
        <title>MT1 and MT2 Draft Genomes of Novel Species.</title>
        <authorList>
            <person name="Venkateswaran K."/>
        </authorList>
    </citation>
    <scope>NUCLEOTIDE SEQUENCE</scope>
    <source>
        <strain evidence="5">F6_8S_P_1B</strain>
    </source>
</reference>
<dbReference type="Gene3D" id="2.60.40.1140">
    <property type="entry name" value="Collagen-binding surface protein Cna, B-type domain"/>
    <property type="match status" value="1"/>
</dbReference>
<sequence>MLTRLRVAFSRARGRHVARRSTLHAPAGIAATLALALVGALAIGAPAQGADSLGSGVLNLSKSASLSQVQPGQQVLYTLSFGCSSTTTGCVGATITDPVPAPLTITGSPTVIGGGSTVTVTGNTLKVVFTDPVPNTTPASTGLAAGATGTIQVVAQLPSGTPKSADGQVLTNTATFTATNATTVQAAAPVTVKVPDVIQATAGKTWAPTSTQFSPGEASTVTLTGASAANIAATSLTIAEPADPAAAGGPFDFYDFSSFGSVSLPQGADQVQVIAFTAGGSVDGPVGATPTLPASVTPEQVTGLRIVFSSSSGATIAAGASGSVQVKLAQRSANRTTGASLAAGGKRSNAVTAVISTPNGDATSPQAAATQDIAPLTISVAASKSFTSQQLPAGESTTATLVARNTSTGAVTSLTVKEPGTGTFFTSEVGFGGFTSGTVWPAGATGATVSWTVNTGDAPADTVLAQGAGFPGAPGLDPGQYITGFQVVFTGAIASGASATLPFTVSTTTAAGPSGAGFTSYPNSVTVTGTNAAGTAQNTATANLDVYFPKVLVSLAKTIKPTQVIPGGTTLVELSAQTPTGTSSVRPSSIVITEPENPAASAYWNAFDATAIAPTSVPLGSKLVIRYTTNGTDWSALTTVDATSAAQTYFKNLDDLLPAGVTHADVVGLRFEFTDAAGFGQATNLKPAISFTARSTLRDRSGPTNPGTPPALTSYRNDAVATATGSIAGGPTITSDPATGTATVQLRATASDGSGGIGADAITAAKAWNGNPILQAQSGVTTPVTLDWGVQVGGAKTMTIQDGGDVPLSASAFQAFDLASIDPITPTQTGGATWDPLIRWDAVSKVELYDGSTWNDITSKVCTTAKPCDGAFPGYTLSTAERASTQGVRLTVVESPNREKSIQQTADPMAPAVGSGVASASAGAYPGSDPNGRTVRLNLTLRNSIRGAATDWVTADRIYNTPDKGVVSNALRVTATPFTGTGASLDVNASVTMINPTFQTKVTKSANPTSLVIPQPDIPQSQYPTTVYTTSVTNTSTSKTWQLRLDDPVKCVNATTTDPCVFPAYDPATNPFDAVTLTKIAITNAAGAETSQSAVSLLHRAADGTLTTETVAVSVATGRSAAQLADVVGVSLLVRGTNAGGTTGTGGTIASQQKATMTLTTQLRQLSRAAGVAPTPGSLTNTAYGTLHDDVYPTAQAADQQGATVTLASGNLTVATTKAFSPASTVQANPQDPIAVNLMARATGTIEPKTLVIEDSTPTFWNAFTLSGISLLAMPTGADRITVDARTGTGSAAAWQAGTPATTAALPAGVTAADVTGLRFTFTKANGLSFAATDAADNVRINVSLRKQLRDGSGPVRSTEAGVMPGETVAGTVTNTSTAGASYNDIVAAPVSATRAFTVLPGTATMAVEKTSPGMAASGKEVNWTLRFKNTGTGALPNPVVTDALPADGSLLFVPTNVPIYSTSTGGTLPVDAAKITRTFDAATGTIRFSWPAGSQLAPNETYAITISLQIKPGLAPSTVATNRFGVTNDRTLTACTALNSGNGRAVSLAANVCSTSNVVTTLSQGSFTASKGVRSDSGTAQNVSDASVPCTADTDGFYRYPCAAVSTVGGTDHWKLEMTNGGNVAASGLTAVDVFPYPGDVGVVDPSARGSVFTPRFNGDVQFQTAGGITGTRMDWYVTTDAKPCTKELTPGAGTCPAGTWLPSSALGTTVDAAAVTGVKLVFDFSGAPGAVLPAGGSLKVTYSTTNIPTTAAGDNRAPVSAPVTGVRAWDSFGFYPKYVSGSQPAGPQEPIKAGVILTGGPLQITKTVTGAAAGYAPKSFAANVSCTIDGVVVDLGGASTVTLSDANGYTARVEGIPVGAACAVTEQGAAGSYGESSRAVNPASVTIASAAGAGQPVPAGQSVAITNDYALTSLTVAKHVDTAATGGSFGPFSFTLACTSALGTSIPLAAGDAAFTLADGENRTIADLPVGASCVVTETDSDGAATAPNHVGIAFDGAAETVGDSATVTLTAASGRASGAVANEVLVTNHYAAGTLSIAKTVDGDAGSTYGGGTYTVHVECVYAGDQKLFTGDLTIEGGETVPVPGVFPAGTECSVVETATGGATQTTIDTPTVNIPGSLDGSVPNVTVNVTNTFSSGSVVVEKKRDGDGVATYGDGPFTAQLTCTWERDGDTWTIPLPDAGRVVLDAANGYTATVTGLIQGAHCDTAETATGGATAVVIAPAAGVTVPAGTPATVTVTNTFDTGSLRIVKKRVGDGVADFGAGPFTMAVVCTYDVDGVTTPIDLGADATLVLSDRNGYTATIDDLIAGASCAVTETDAGLASATSMDPADGVIAIAAGETATVTVTNTFAVGHLSISKSADRPTASVGDTIVYTIVVTNDGGLDAKDVVVTDHLPKGLKVVSTSPKAKAGTGTLDWTIQALAIGATAVFTVTTVLEAPLDTVNRASVTTPRGAWKTSTAAGTCGEAGFSCALVTDPPKPDNGGNGGNGGAGNGGSGGSAAGGPAGGGLASTGSDVLNGILWALGLVAAGLAAVAGGLLRRRSRRA</sequence>
<feature type="compositionally biased region" description="Low complexity" evidence="1">
    <location>
        <begin position="910"/>
        <end position="928"/>
    </location>
</feature>
<evidence type="ECO:0000259" key="3">
    <source>
        <dbReference type="Pfam" id="PF01345"/>
    </source>
</evidence>
<evidence type="ECO:0000313" key="6">
    <source>
        <dbReference type="Proteomes" id="UP001174208"/>
    </source>
</evidence>
<keyword evidence="2" id="KW-1133">Transmembrane helix</keyword>
<organism evidence="5 6">
    <name type="scientific">Leifsonia williamsii</name>
    <dbReference type="NCBI Taxonomy" id="3035919"/>
    <lineage>
        <taxon>Bacteria</taxon>
        <taxon>Bacillati</taxon>
        <taxon>Actinomycetota</taxon>
        <taxon>Actinomycetes</taxon>
        <taxon>Micrococcales</taxon>
        <taxon>Microbacteriaceae</taxon>
        <taxon>Leifsonia</taxon>
    </lineage>
</organism>
<dbReference type="InterPro" id="IPR051172">
    <property type="entry name" value="Chlamydia_OmcB"/>
</dbReference>
<keyword evidence="2" id="KW-0812">Transmembrane</keyword>
<evidence type="ECO:0000259" key="4">
    <source>
        <dbReference type="Pfam" id="PF19407"/>
    </source>
</evidence>
<feature type="domain" description="DUF5979" evidence="4">
    <location>
        <begin position="1804"/>
        <end position="1911"/>
    </location>
</feature>
<feature type="domain" description="DUF5979" evidence="4">
    <location>
        <begin position="2038"/>
        <end position="2137"/>
    </location>
</feature>
<feature type="domain" description="DUF5979" evidence="4">
    <location>
        <begin position="2252"/>
        <end position="2353"/>
    </location>
</feature>
<feature type="transmembrane region" description="Helical" evidence="2">
    <location>
        <begin position="2521"/>
        <end position="2541"/>
    </location>
</feature>
<dbReference type="NCBIfam" id="TIGR01451">
    <property type="entry name" value="B_ant_repeat"/>
    <property type="match status" value="2"/>
</dbReference>
<name>A0ABT8K9N3_9MICO</name>
<dbReference type="RefSeq" id="WP_301211750.1">
    <property type="nucleotide sequence ID" value="NZ_JAROCF010000001.1"/>
</dbReference>
<feature type="region of interest" description="Disordered" evidence="1">
    <location>
        <begin position="2477"/>
        <end position="2509"/>
    </location>
</feature>
<evidence type="ECO:0000256" key="2">
    <source>
        <dbReference type="SAM" id="Phobius"/>
    </source>
</evidence>
<feature type="domain" description="DUF11" evidence="3">
    <location>
        <begin position="2357"/>
        <end position="2452"/>
    </location>
</feature>
<dbReference type="PANTHER" id="PTHR34819">
    <property type="entry name" value="LARGE CYSTEINE-RICH PERIPLASMIC PROTEIN OMCB"/>
    <property type="match status" value="1"/>
</dbReference>
<dbReference type="InterPro" id="IPR001434">
    <property type="entry name" value="OmcB-like_DUF11"/>
</dbReference>
<dbReference type="Pfam" id="PF01345">
    <property type="entry name" value="DUF11"/>
    <property type="match status" value="1"/>
</dbReference>
<comment type="caution">
    <text evidence="5">The sequence shown here is derived from an EMBL/GenBank/DDBJ whole genome shotgun (WGS) entry which is preliminary data.</text>
</comment>
<dbReference type="Pfam" id="PF19407">
    <property type="entry name" value="DUF5979"/>
    <property type="match status" value="5"/>
</dbReference>
<feature type="domain" description="DUF5979" evidence="4">
    <location>
        <begin position="1916"/>
        <end position="2014"/>
    </location>
</feature>
<feature type="region of interest" description="Disordered" evidence="1">
    <location>
        <begin position="896"/>
        <end position="931"/>
    </location>
</feature>
<evidence type="ECO:0000313" key="5">
    <source>
        <dbReference type="EMBL" id="MDN4613531.1"/>
    </source>
</evidence>
<keyword evidence="2" id="KW-0472">Membrane</keyword>
<dbReference type="EMBL" id="JAROCF010000001">
    <property type="protein sequence ID" value="MDN4613531.1"/>
    <property type="molecule type" value="Genomic_DNA"/>
</dbReference>
<proteinExistence type="predicted"/>
<dbReference type="InterPro" id="IPR046022">
    <property type="entry name" value="DUF5979"/>
</dbReference>
<feature type="domain" description="DUF5979" evidence="4">
    <location>
        <begin position="2142"/>
        <end position="2245"/>
    </location>
</feature>
<dbReference type="Proteomes" id="UP001174208">
    <property type="component" value="Unassembled WGS sequence"/>
</dbReference>
<accession>A0ABT8K9N3</accession>
<keyword evidence="6" id="KW-1185">Reference proteome</keyword>
<dbReference type="InterPro" id="IPR047589">
    <property type="entry name" value="DUF11_rpt"/>
</dbReference>
<evidence type="ECO:0000256" key="1">
    <source>
        <dbReference type="SAM" id="MobiDB-lite"/>
    </source>
</evidence>
<dbReference type="PANTHER" id="PTHR34819:SF3">
    <property type="entry name" value="CELL SURFACE PROTEIN"/>
    <property type="match status" value="1"/>
</dbReference>
<feature type="compositionally biased region" description="Gly residues" evidence="1">
    <location>
        <begin position="2485"/>
        <end position="2509"/>
    </location>
</feature>
<dbReference type="Gene3D" id="2.60.40.740">
    <property type="match status" value="2"/>
</dbReference>